<dbReference type="EMBL" id="QCYY01001592">
    <property type="protein sequence ID" value="ROT76918.1"/>
    <property type="molecule type" value="Genomic_DNA"/>
</dbReference>
<keyword evidence="4" id="KW-0333">Golgi apparatus</keyword>
<dbReference type="STRING" id="6689.A0A3R7MAZ4"/>
<dbReference type="Pfam" id="PF08700">
    <property type="entry name" value="VPS51_Exo84_N"/>
    <property type="match status" value="1"/>
</dbReference>
<dbReference type="GO" id="GO:0032456">
    <property type="term" value="P:endocytic recycling"/>
    <property type="evidence" value="ECO:0007669"/>
    <property type="project" value="TreeGrafter"/>
</dbReference>
<dbReference type="GO" id="GO:0007041">
    <property type="term" value="P:lysosomal transport"/>
    <property type="evidence" value="ECO:0007669"/>
    <property type="project" value="TreeGrafter"/>
</dbReference>
<evidence type="ECO:0000256" key="4">
    <source>
        <dbReference type="RuleBase" id="RU368010"/>
    </source>
</evidence>
<keyword evidence="4" id="KW-0813">Transport</keyword>
<dbReference type="AlphaFoldDB" id="A0A3R7MAZ4"/>
<dbReference type="SUPFAM" id="SSF74788">
    <property type="entry name" value="Cullin repeat-like"/>
    <property type="match status" value="1"/>
</dbReference>
<feature type="compositionally biased region" description="Basic and acidic residues" evidence="5">
    <location>
        <begin position="239"/>
        <end position="265"/>
    </location>
</feature>
<dbReference type="InterPro" id="IPR016159">
    <property type="entry name" value="Cullin_repeat-like_dom_sf"/>
</dbReference>
<protein>
    <recommendedName>
        <fullName evidence="2 4">Vacuolar protein sorting-associated protein 51 homolog</fullName>
    </recommendedName>
</protein>
<keyword evidence="4" id="KW-0653">Protein transport</keyword>
<dbReference type="Proteomes" id="UP000283509">
    <property type="component" value="Unassembled WGS sequence"/>
</dbReference>
<comment type="caution">
    <text evidence="6">The sequence shown here is derived from an EMBL/GenBank/DDBJ whole genome shotgun (WGS) entry which is preliminary data.</text>
</comment>
<comment type="function">
    <text evidence="4">Acts as component of the GARP complex that is involved in retrograde transport from early and late endosomes to the trans-Golgi network (TGN).</text>
</comment>
<dbReference type="GO" id="GO:0000938">
    <property type="term" value="C:GARP complex"/>
    <property type="evidence" value="ECO:0007669"/>
    <property type="project" value="UniProtKB-UniRule"/>
</dbReference>
<organism evidence="6 7">
    <name type="scientific">Penaeus vannamei</name>
    <name type="common">Whiteleg shrimp</name>
    <name type="synonym">Litopenaeus vannamei</name>
    <dbReference type="NCBI Taxonomy" id="6689"/>
    <lineage>
        <taxon>Eukaryota</taxon>
        <taxon>Metazoa</taxon>
        <taxon>Ecdysozoa</taxon>
        <taxon>Arthropoda</taxon>
        <taxon>Crustacea</taxon>
        <taxon>Multicrustacea</taxon>
        <taxon>Malacostraca</taxon>
        <taxon>Eumalacostraca</taxon>
        <taxon>Eucarida</taxon>
        <taxon>Decapoda</taxon>
        <taxon>Dendrobranchiata</taxon>
        <taxon>Penaeoidea</taxon>
        <taxon>Penaeidae</taxon>
        <taxon>Penaeus</taxon>
    </lineage>
</organism>
<dbReference type="GO" id="GO:0006869">
    <property type="term" value="P:lipid transport"/>
    <property type="evidence" value="ECO:0007669"/>
    <property type="project" value="UniProtKB-UniRule"/>
</dbReference>
<comment type="subcellular location">
    <subcellularLocation>
        <location evidence="4">Golgi apparatus</location>
        <location evidence="4">trans-Golgi network</location>
    </subcellularLocation>
</comment>
<name>A0A3R7MAZ4_PENVA</name>
<keyword evidence="4" id="KW-0445">Lipid transport</keyword>
<accession>A0A3R7MAZ4</accession>
<reference evidence="6 7" key="2">
    <citation type="submission" date="2019-01" db="EMBL/GenBank/DDBJ databases">
        <title>The decoding of complex shrimp genome reveals the adaptation for benthos swimmer, frequently molting mechanism and breeding impact on genome.</title>
        <authorList>
            <person name="Sun Y."/>
            <person name="Gao Y."/>
            <person name="Yu Y."/>
        </authorList>
    </citation>
    <scope>NUCLEOTIDE SEQUENCE [LARGE SCALE GENOMIC DNA]</scope>
    <source>
        <tissue evidence="6">Muscle</tissue>
    </source>
</reference>
<comment type="subunit">
    <text evidence="4">Component of the Golgi-associated retrograde protein (GARP) complex.</text>
</comment>
<dbReference type="GO" id="GO:0048193">
    <property type="term" value="P:Golgi vesicle transport"/>
    <property type="evidence" value="ECO:0007669"/>
    <property type="project" value="TreeGrafter"/>
</dbReference>
<dbReference type="InterPro" id="IPR014812">
    <property type="entry name" value="Vps51"/>
</dbReference>
<dbReference type="GO" id="GO:0016020">
    <property type="term" value="C:membrane"/>
    <property type="evidence" value="ECO:0007669"/>
    <property type="project" value="TreeGrafter"/>
</dbReference>
<dbReference type="GO" id="GO:0042147">
    <property type="term" value="P:retrograde transport, endosome to Golgi"/>
    <property type="evidence" value="ECO:0007669"/>
    <property type="project" value="UniProtKB-UniRule"/>
</dbReference>
<dbReference type="GO" id="GO:1990745">
    <property type="term" value="C:EARP complex"/>
    <property type="evidence" value="ECO:0007669"/>
    <property type="project" value="TreeGrafter"/>
</dbReference>
<comment type="similarity">
    <text evidence="1 4">Belongs to the VPS51 family.</text>
</comment>
<evidence type="ECO:0000256" key="5">
    <source>
        <dbReference type="SAM" id="MobiDB-lite"/>
    </source>
</evidence>
<feature type="region of interest" description="Disordered" evidence="5">
    <location>
        <begin position="220"/>
        <end position="265"/>
    </location>
</feature>
<dbReference type="GO" id="GO:0007030">
    <property type="term" value="P:Golgi organization"/>
    <property type="evidence" value="ECO:0007669"/>
    <property type="project" value="UniProtKB-UniRule"/>
</dbReference>
<gene>
    <name evidence="6" type="ORF">C7M84_004462</name>
</gene>
<evidence type="ECO:0000256" key="3">
    <source>
        <dbReference type="ARBA" id="ARBA00023054"/>
    </source>
</evidence>
<dbReference type="PANTHER" id="PTHR15954">
    <property type="entry name" value="VACUOLAR PROTEIN SORTING-ASSOCIATED PROTEIN 51 HOMOLOG"/>
    <property type="match status" value="1"/>
</dbReference>
<evidence type="ECO:0000256" key="1">
    <source>
        <dbReference type="ARBA" id="ARBA00006080"/>
    </source>
</evidence>
<keyword evidence="3" id="KW-0175">Coiled coil</keyword>
<dbReference type="PANTHER" id="PTHR15954:SF4">
    <property type="entry name" value="VACUOLAR PROTEIN SORTING-ASSOCIATED PROTEIN 51 HOMOLOG"/>
    <property type="match status" value="1"/>
</dbReference>
<reference evidence="6 7" key="1">
    <citation type="submission" date="2018-04" db="EMBL/GenBank/DDBJ databases">
        <authorList>
            <person name="Zhang X."/>
            <person name="Yuan J."/>
            <person name="Li F."/>
            <person name="Xiang J."/>
        </authorList>
    </citation>
    <scope>NUCLEOTIDE SEQUENCE [LARGE SCALE GENOMIC DNA]</scope>
    <source>
        <tissue evidence="6">Muscle</tissue>
    </source>
</reference>
<sequence>MYVQKTIKESSLKQLLEHESSLVSEIQSLDSDCQTLVYDHYDKFIAAADIVRKMKEGSVKMEAQISRLQENMARIIASSTSVTSALQVRRESRLLGVHGTLRKLEFLFHLPQKIDECIAEKNFAEGVASYVETAEVVHRYCHLPSFSAIHEDCEAAVGRLNQALKEQLALKEVSARHLTECVDLLLQLGEPAEGLCDDFLAHARTKLENDLSNLTKLAETAGGLGSEEEEGTEQGASEETSKAEETKEGLGREEIGDDSIRMGQI</sequence>
<evidence type="ECO:0000256" key="2">
    <source>
        <dbReference type="ARBA" id="ARBA00016122"/>
    </source>
</evidence>
<dbReference type="OrthoDB" id="203678at2759"/>
<dbReference type="GO" id="GO:0015031">
    <property type="term" value="P:protein transport"/>
    <property type="evidence" value="ECO:0007669"/>
    <property type="project" value="UniProtKB-UniRule"/>
</dbReference>
<keyword evidence="7" id="KW-1185">Reference proteome</keyword>
<proteinExistence type="inferred from homology"/>
<evidence type="ECO:0000313" key="6">
    <source>
        <dbReference type="EMBL" id="ROT76918.1"/>
    </source>
</evidence>
<dbReference type="GO" id="GO:0005829">
    <property type="term" value="C:cytosol"/>
    <property type="evidence" value="ECO:0007669"/>
    <property type="project" value="GOC"/>
</dbReference>
<evidence type="ECO:0000313" key="7">
    <source>
        <dbReference type="Proteomes" id="UP000283509"/>
    </source>
</evidence>